<dbReference type="GO" id="GO:0008701">
    <property type="term" value="F:4-hydroxy-2-oxovalerate aldolase activity"/>
    <property type="evidence" value="ECO:0007669"/>
    <property type="project" value="UniProtKB-UniRule"/>
</dbReference>
<keyword evidence="3 7" id="KW-0058">Aromatic hydrocarbons catabolism</keyword>
<dbReference type="Proteomes" id="UP000231932">
    <property type="component" value="Chromosome"/>
</dbReference>
<dbReference type="InterPro" id="IPR017629">
    <property type="entry name" value="4OH_2_O-val_aldolase"/>
</dbReference>
<feature type="binding site" evidence="7">
    <location>
        <begin position="14"/>
        <end position="15"/>
    </location>
    <ligand>
        <name>substrate</name>
    </ligand>
</feature>
<keyword evidence="5 7" id="KW-0456">Lyase</keyword>
<evidence type="ECO:0000256" key="1">
    <source>
        <dbReference type="ARBA" id="ARBA00008944"/>
    </source>
</evidence>
<dbReference type="GO" id="GO:0030145">
    <property type="term" value="F:manganese ion binding"/>
    <property type="evidence" value="ECO:0007669"/>
    <property type="project" value="UniProtKB-UniRule"/>
</dbReference>
<evidence type="ECO:0000256" key="7">
    <source>
        <dbReference type="HAMAP-Rule" id="MF_01656"/>
    </source>
</evidence>
<keyword evidence="2 7" id="KW-0479">Metal-binding</keyword>
<dbReference type="KEGG" id="kyr:CVV65_10345"/>
<dbReference type="SUPFAM" id="SSF89000">
    <property type="entry name" value="post-HMGL domain-like"/>
    <property type="match status" value="1"/>
</dbReference>
<feature type="binding site" evidence="7">
    <location>
        <position position="15"/>
    </location>
    <ligand>
        <name>Mn(2+)</name>
        <dbReference type="ChEBI" id="CHEBI:29035"/>
    </ligand>
</feature>
<organism evidence="10 11">
    <name type="scientific">Kyrpidia spormannii</name>
    <dbReference type="NCBI Taxonomy" id="2055160"/>
    <lineage>
        <taxon>Bacteria</taxon>
        <taxon>Bacillati</taxon>
        <taxon>Bacillota</taxon>
        <taxon>Bacilli</taxon>
        <taxon>Bacillales</taxon>
        <taxon>Alicyclobacillaceae</taxon>
        <taxon>Kyrpidia</taxon>
    </lineage>
</organism>
<dbReference type="GO" id="GO:0003852">
    <property type="term" value="F:2-isopropylmalate synthase activity"/>
    <property type="evidence" value="ECO:0007669"/>
    <property type="project" value="TreeGrafter"/>
</dbReference>
<comment type="similarity">
    <text evidence="1 7">Belongs to the 4-hydroxy-2-oxovalerate aldolase family.</text>
</comment>
<dbReference type="AlphaFoldDB" id="A0A2K8N7G1"/>
<dbReference type="EMBL" id="CP024955">
    <property type="protein sequence ID" value="ATY85274.1"/>
    <property type="molecule type" value="Genomic_DNA"/>
</dbReference>
<proteinExistence type="inferred from homology"/>
<name>A0A2K8N7G1_9BACL</name>
<feature type="binding site" evidence="7">
    <location>
        <position position="197"/>
    </location>
    <ligand>
        <name>substrate</name>
    </ligand>
</feature>
<evidence type="ECO:0000256" key="8">
    <source>
        <dbReference type="NCBIfam" id="TIGR03217"/>
    </source>
</evidence>
<accession>A0A2K8N7G1</accession>
<dbReference type="Pfam" id="PF07836">
    <property type="entry name" value="DmpG_comm"/>
    <property type="match status" value="1"/>
</dbReference>
<dbReference type="NCBIfam" id="TIGR03217">
    <property type="entry name" value="4OH_2_O_val_ald"/>
    <property type="match status" value="1"/>
</dbReference>
<dbReference type="InterPro" id="IPR050073">
    <property type="entry name" value="2-IPM_HCS-like"/>
</dbReference>
<protein>
    <recommendedName>
        <fullName evidence="7 8">4-hydroxy-2-oxovalerate aldolase</fullName>
        <shortName evidence="7">HOA</shortName>
        <ecNumber evidence="7 8">4.1.3.39</ecNumber>
    </recommendedName>
    <alternativeName>
        <fullName evidence="7">4-hydroxy-2-keto-pentanoic acid aldolase</fullName>
    </alternativeName>
    <alternativeName>
        <fullName evidence="7">4-hydroxy-2-oxopentanoate aldolase</fullName>
    </alternativeName>
</protein>
<feature type="binding site" evidence="7">
    <location>
        <position position="199"/>
    </location>
    <ligand>
        <name>Mn(2+)</name>
        <dbReference type="ChEBI" id="CHEBI:29035"/>
    </ligand>
</feature>
<feature type="domain" description="Pyruvate carboxyltransferase" evidence="9">
    <location>
        <begin position="6"/>
        <end position="258"/>
    </location>
</feature>
<sequence length="351" mass="37228">MEKQKIRVTDVSLRDGMHAVRHQFSVEDARVIAEALDHTGVTIIEASHGDGLGGSSIQYGFSKETEEDYLRAVCGAVRRSKVAALLVPGIGTVEDMKRAVDWGIRVIRVATHCTEADVSEQHIGEARKLGLETVGFLMMAHSVAASVLVEEAKKMASYGAQTVYVVDSAGAMLMDEVREKVSALREALDADVEVGFHAHNNLGVSVANSLAAVEAGATRIDASLAGLGAGAGNTPLELLAAVAEKAGIETGINLYVAMDAAEDIVRPRMIRPVQTDRASITMGYAGVYSSFLLHAFKAAEEFNVDARDILVELGKRKVVGGQEDMIVDVAAELAKRATPTVGAGGLQESRM</sequence>
<dbReference type="InterPro" id="IPR012425">
    <property type="entry name" value="DmpG_comm"/>
</dbReference>
<keyword evidence="4 7" id="KW-0464">Manganese</keyword>
<dbReference type="Gene3D" id="1.10.8.60">
    <property type="match status" value="1"/>
</dbReference>
<dbReference type="HAMAP" id="MF_01656">
    <property type="entry name" value="HOA"/>
    <property type="match status" value="1"/>
</dbReference>
<dbReference type="NCBIfam" id="NF006049">
    <property type="entry name" value="PRK08195.1"/>
    <property type="match status" value="1"/>
</dbReference>
<comment type="catalytic activity">
    <reaction evidence="7">
        <text>(S)-4-hydroxy-2-oxopentanoate = acetaldehyde + pyruvate</text>
        <dbReference type="Rhea" id="RHEA:22624"/>
        <dbReference type="ChEBI" id="CHEBI:15343"/>
        <dbReference type="ChEBI" id="CHEBI:15361"/>
        <dbReference type="ChEBI" id="CHEBI:73143"/>
        <dbReference type="EC" id="4.1.3.39"/>
    </reaction>
</comment>
<dbReference type="InterPro" id="IPR000891">
    <property type="entry name" value="PYR_CT"/>
</dbReference>
<evidence type="ECO:0000256" key="6">
    <source>
        <dbReference type="ARBA" id="ARBA00023518"/>
    </source>
</evidence>
<evidence type="ECO:0000313" key="11">
    <source>
        <dbReference type="Proteomes" id="UP000231932"/>
    </source>
</evidence>
<feature type="active site" description="Proton acceptor" evidence="7">
    <location>
        <position position="18"/>
    </location>
</feature>
<gene>
    <name evidence="10" type="primary">dmpG</name>
    <name evidence="10" type="ORF">CVV65_10345</name>
</gene>
<feature type="binding site" evidence="7">
    <location>
        <position position="168"/>
    </location>
    <ligand>
        <name>substrate</name>
    </ligand>
</feature>
<dbReference type="GO" id="GO:0009098">
    <property type="term" value="P:L-leucine biosynthetic process"/>
    <property type="evidence" value="ECO:0007669"/>
    <property type="project" value="TreeGrafter"/>
</dbReference>
<dbReference type="InterPro" id="IPR013785">
    <property type="entry name" value="Aldolase_TIM"/>
</dbReference>
<feature type="binding site" evidence="7">
    <location>
        <position position="197"/>
    </location>
    <ligand>
        <name>Mn(2+)</name>
        <dbReference type="ChEBI" id="CHEBI:29035"/>
    </ligand>
</feature>
<comment type="catalytic activity">
    <reaction evidence="6">
        <text>(S)-4-hydroxy-2-oxohexanoate = propanal + pyruvate</text>
        <dbReference type="Rhea" id="RHEA:36003"/>
        <dbReference type="ChEBI" id="CHEBI:15361"/>
        <dbReference type="ChEBI" id="CHEBI:17153"/>
        <dbReference type="ChEBI" id="CHEBI:73142"/>
        <dbReference type="EC" id="4.1.3.43"/>
    </reaction>
    <physiologicalReaction direction="left-to-right" evidence="6">
        <dbReference type="Rhea" id="RHEA:36004"/>
    </physiologicalReaction>
</comment>
<dbReference type="EC" id="4.1.3.39" evidence="7 8"/>
<dbReference type="PANTHER" id="PTHR10277:SF9">
    <property type="entry name" value="2-ISOPROPYLMALATE SYNTHASE 1, CHLOROPLASTIC-RELATED"/>
    <property type="match status" value="1"/>
</dbReference>
<dbReference type="InterPro" id="IPR035685">
    <property type="entry name" value="DRE_TIM_HOA"/>
</dbReference>
<keyword evidence="11" id="KW-1185">Reference proteome</keyword>
<dbReference type="Pfam" id="PF00682">
    <property type="entry name" value="HMGL-like"/>
    <property type="match status" value="1"/>
</dbReference>
<reference evidence="11" key="1">
    <citation type="submission" date="2017-11" db="EMBL/GenBank/DDBJ databases">
        <title>Complete Genome Sequence of Kyrpidia sp. Strain EA-1, a thermophilic, hydrogen-oxidizing Bacterium, isolated from the Azores.</title>
        <authorList>
            <person name="Reiner J.E."/>
            <person name="Lapp C.J."/>
            <person name="Bunk B."/>
            <person name="Gescher J."/>
        </authorList>
    </citation>
    <scope>NUCLEOTIDE SEQUENCE [LARGE SCALE GENOMIC DNA]</scope>
    <source>
        <strain evidence="11">EA-1</strain>
    </source>
</reference>
<dbReference type="PANTHER" id="PTHR10277">
    <property type="entry name" value="HOMOCITRATE SYNTHASE-RELATED"/>
    <property type="match status" value="1"/>
</dbReference>
<evidence type="ECO:0000256" key="5">
    <source>
        <dbReference type="ARBA" id="ARBA00023239"/>
    </source>
</evidence>
<dbReference type="RefSeq" id="WP_100668061.1">
    <property type="nucleotide sequence ID" value="NZ_CP024955.1"/>
</dbReference>
<dbReference type="SUPFAM" id="SSF51569">
    <property type="entry name" value="Aldolase"/>
    <property type="match status" value="1"/>
</dbReference>
<feature type="site" description="Transition state stabilizer" evidence="7">
    <location>
        <position position="14"/>
    </location>
</feature>
<evidence type="ECO:0000256" key="2">
    <source>
        <dbReference type="ARBA" id="ARBA00022723"/>
    </source>
</evidence>
<dbReference type="Gene3D" id="3.20.20.70">
    <property type="entry name" value="Aldolase class I"/>
    <property type="match status" value="1"/>
</dbReference>
<evidence type="ECO:0000256" key="3">
    <source>
        <dbReference type="ARBA" id="ARBA00022797"/>
    </source>
</evidence>
<dbReference type="CDD" id="cd07943">
    <property type="entry name" value="DRE_TIM_HOA"/>
    <property type="match status" value="1"/>
</dbReference>
<evidence type="ECO:0000256" key="4">
    <source>
        <dbReference type="ARBA" id="ARBA00023211"/>
    </source>
</evidence>
<dbReference type="OrthoDB" id="9804858at2"/>
<evidence type="ECO:0000259" key="9">
    <source>
        <dbReference type="PROSITE" id="PS50991"/>
    </source>
</evidence>
<dbReference type="PROSITE" id="PS50991">
    <property type="entry name" value="PYR_CT"/>
    <property type="match status" value="1"/>
</dbReference>
<feature type="binding site" evidence="7">
    <location>
        <position position="288"/>
    </location>
    <ligand>
        <name>substrate</name>
    </ligand>
</feature>
<evidence type="ECO:0000313" key="10">
    <source>
        <dbReference type="EMBL" id="ATY85274.1"/>
    </source>
</evidence>